<dbReference type="EMBL" id="UYYB01139751">
    <property type="protein sequence ID" value="VDM85382.1"/>
    <property type="molecule type" value="Genomic_DNA"/>
</dbReference>
<organism evidence="1 2">
    <name type="scientific">Strongylus vulgaris</name>
    <name type="common">Blood worm</name>
    <dbReference type="NCBI Taxonomy" id="40348"/>
    <lineage>
        <taxon>Eukaryota</taxon>
        <taxon>Metazoa</taxon>
        <taxon>Ecdysozoa</taxon>
        <taxon>Nematoda</taxon>
        <taxon>Chromadorea</taxon>
        <taxon>Rhabditida</taxon>
        <taxon>Rhabditina</taxon>
        <taxon>Rhabditomorpha</taxon>
        <taxon>Strongyloidea</taxon>
        <taxon>Strongylidae</taxon>
        <taxon>Strongylus</taxon>
    </lineage>
</organism>
<sequence length="44" mass="5146">MLIEEKFTDDDSTTEQKEDTCELLVSNNSKITNQNNFKKFLFEG</sequence>
<dbReference type="AlphaFoldDB" id="A0A3P7M215"/>
<keyword evidence="2" id="KW-1185">Reference proteome</keyword>
<name>A0A3P7M215_STRVU</name>
<gene>
    <name evidence="1" type="ORF">SVUK_LOCUS20380</name>
</gene>
<evidence type="ECO:0000313" key="1">
    <source>
        <dbReference type="EMBL" id="VDM85382.1"/>
    </source>
</evidence>
<dbReference type="Proteomes" id="UP000270094">
    <property type="component" value="Unassembled WGS sequence"/>
</dbReference>
<reference evidence="1 2" key="1">
    <citation type="submission" date="2018-11" db="EMBL/GenBank/DDBJ databases">
        <authorList>
            <consortium name="Pathogen Informatics"/>
        </authorList>
    </citation>
    <scope>NUCLEOTIDE SEQUENCE [LARGE SCALE GENOMIC DNA]</scope>
</reference>
<accession>A0A3P7M215</accession>
<evidence type="ECO:0000313" key="2">
    <source>
        <dbReference type="Proteomes" id="UP000270094"/>
    </source>
</evidence>
<proteinExistence type="predicted"/>
<protein>
    <submittedName>
        <fullName evidence="1">Uncharacterized protein</fullName>
    </submittedName>
</protein>